<dbReference type="EMBL" id="CP009933">
    <property type="protein sequence ID" value="AKA67808.1"/>
    <property type="molecule type" value="Genomic_DNA"/>
</dbReference>
<reference evidence="1 2" key="1">
    <citation type="journal article" date="2015" name="J. Biotechnol.">
        <title>Complete genome sequence of a malodorant-producing acetogen, Clostridium scatologenes ATCC 25775(T).</title>
        <authorList>
            <person name="Zhu Z."/>
            <person name="Guo T."/>
            <person name="Zheng H."/>
            <person name="Song T."/>
            <person name="Ouyang P."/>
            <person name="Xie J."/>
        </authorList>
    </citation>
    <scope>NUCLEOTIDE SEQUENCE [LARGE SCALE GENOMIC DNA]</scope>
    <source>
        <strain evidence="1 2">ATCC 25775</strain>
    </source>
</reference>
<protein>
    <submittedName>
        <fullName evidence="1">CRISPR-associated protein Cmr3</fullName>
    </submittedName>
</protein>
<dbReference type="KEGG" id="csq:CSCA_0683"/>
<dbReference type="RefSeq" id="WP_029160895.1">
    <property type="nucleotide sequence ID" value="NZ_CP009933.1"/>
</dbReference>
<keyword evidence="2" id="KW-1185">Reference proteome</keyword>
<name>A0A0E3JYY1_CLOSL</name>
<dbReference type="NCBIfam" id="TIGR01888">
    <property type="entry name" value="cas_cmr3"/>
    <property type="match status" value="1"/>
</dbReference>
<dbReference type="InterPro" id="IPR019117">
    <property type="entry name" value="CRISPR-assoc_protein_Cmr3"/>
</dbReference>
<dbReference type="InterPro" id="IPR010165">
    <property type="entry name" value="CRISPR-Cmr3_IIIB"/>
</dbReference>
<proteinExistence type="predicted"/>
<dbReference type="HOGENOM" id="CLU_044328_1_0_9"/>
<dbReference type="Proteomes" id="UP000033115">
    <property type="component" value="Chromosome"/>
</dbReference>
<dbReference type="STRING" id="1548.CSCA_0683"/>
<sequence>MRECYFKIKPSDTLFFRDGHPFLKRLNNYLESLNVPYPSVFYGAIFSALLRQGNFKDILNSIRNKDNEIETKLEKNFNITGVYLYDEIKNELYVKAPLDLFEDGNSKSFGLYKDGFLYSPTGANKFNRCDDKFISLSDLIKHYSSRNVNEITLYPSKYFFTNYSKIGIEIDRQKRTVKEEHLYRINMVEFSDKRFSYLLKCEIDLNEDEIKDDVIRLGGESKIASFTHTFKELSAIKELNEFYNNTIVYGDKIKLILTTPMIIEKSSQDKKDDFDNFINNNNIECVVTGKPEYIGGFDMARNHQKNIRKAIPAGSVLIMKNNKFRNVSINQILDDSCEKYINLKNIEDNFRGFGSIIIMPFRRGDD</sequence>
<evidence type="ECO:0000313" key="2">
    <source>
        <dbReference type="Proteomes" id="UP000033115"/>
    </source>
</evidence>
<evidence type="ECO:0000313" key="1">
    <source>
        <dbReference type="EMBL" id="AKA67808.1"/>
    </source>
</evidence>
<gene>
    <name evidence="1" type="ORF">CSCA_0683</name>
</gene>
<dbReference type="AlphaFoldDB" id="A0A0E3JYY1"/>
<dbReference type="Gene3D" id="3.30.70.2940">
    <property type="match status" value="1"/>
</dbReference>
<dbReference type="Gene3D" id="2.60.40.4350">
    <property type="match status" value="1"/>
</dbReference>
<organism evidence="1 2">
    <name type="scientific">Clostridium scatologenes</name>
    <dbReference type="NCBI Taxonomy" id="1548"/>
    <lineage>
        <taxon>Bacteria</taxon>
        <taxon>Bacillati</taxon>
        <taxon>Bacillota</taxon>
        <taxon>Clostridia</taxon>
        <taxon>Eubacteriales</taxon>
        <taxon>Clostridiaceae</taxon>
        <taxon>Clostridium</taxon>
    </lineage>
</organism>
<dbReference type="Pfam" id="PF09700">
    <property type="entry name" value="Cas_Cmr3"/>
    <property type="match status" value="1"/>
</dbReference>
<accession>A0A0E3JYY1</accession>